<organism evidence="6 7">
    <name type="scientific">Marivirga atlantica</name>
    <dbReference type="NCBI Taxonomy" id="1548457"/>
    <lineage>
        <taxon>Bacteria</taxon>
        <taxon>Pseudomonadati</taxon>
        <taxon>Bacteroidota</taxon>
        <taxon>Cytophagia</taxon>
        <taxon>Cytophagales</taxon>
        <taxon>Marivirgaceae</taxon>
        <taxon>Marivirga</taxon>
    </lineage>
</organism>
<dbReference type="InterPro" id="IPR029026">
    <property type="entry name" value="tRNA_m1G_MTases_N"/>
</dbReference>
<dbReference type="PANTHER" id="PTHR43191:SF2">
    <property type="entry name" value="RRNA METHYLTRANSFERASE 3, MITOCHONDRIAL"/>
    <property type="match status" value="1"/>
</dbReference>
<evidence type="ECO:0000259" key="5">
    <source>
        <dbReference type="Pfam" id="PF22435"/>
    </source>
</evidence>
<dbReference type="InterPro" id="IPR053888">
    <property type="entry name" value="MRM3-like_sub_bind"/>
</dbReference>
<evidence type="ECO:0000313" key="7">
    <source>
        <dbReference type="Proteomes" id="UP000642920"/>
    </source>
</evidence>
<evidence type="ECO:0000313" key="6">
    <source>
        <dbReference type="EMBL" id="MBL0766703.1"/>
    </source>
</evidence>
<dbReference type="GO" id="GO:0006396">
    <property type="term" value="P:RNA processing"/>
    <property type="evidence" value="ECO:0007669"/>
    <property type="project" value="InterPro"/>
</dbReference>
<evidence type="ECO:0000256" key="2">
    <source>
        <dbReference type="ARBA" id="ARBA00022603"/>
    </source>
</evidence>
<dbReference type="PANTHER" id="PTHR43191">
    <property type="entry name" value="RRNA METHYLTRANSFERASE 3"/>
    <property type="match status" value="1"/>
</dbReference>
<evidence type="ECO:0000256" key="3">
    <source>
        <dbReference type="ARBA" id="ARBA00022679"/>
    </source>
</evidence>
<dbReference type="RefSeq" id="WP_201923539.1">
    <property type="nucleotide sequence ID" value="NZ_JAERQG010000004.1"/>
</dbReference>
<evidence type="ECO:0000259" key="4">
    <source>
        <dbReference type="Pfam" id="PF00588"/>
    </source>
</evidence>
<dbReference type="Pfam" id="PF22435">
    <property type="entry name" value="MRM3-like_sub_bind"/>
    <property type="match status" value="1"/>
</dbReference>
<keyword evidence="7" id="KW-1185">Reference proteome</keyword>
<comment type="caution">
    <text evidence="6">The sequence shown here is derived from an EMBL/GenBank/DDBJ whole genome shotgun (WGS) entry which is preliminary data.</text>
</comment>
<comment type="similarity">
    <text evidence="1">Belongs to the class IV-like SAM-binding methyltransferase superfamily. RNA methyltransferase TrmH family.</text>
</comment>
<keyword evidence="2 6" id="KW-0489">Methyltransferase</keyword>
<dbReference type="CDD" id="cd18109">
    <property type="entry name" value="SpoU-like_RNA-MTase"/>
    <property type="match status" value="1"/>
</dbReference>
<dbReference type="EMBL" id="JAERQG010000004">
    <property type="protein sequence ID" value="MBL0766703.1"/>
    <property type="molecule type" value="Genomic_DNA"/>
</dbReference>
<feature type="domain" description="MRM3-like substrate binding" evidence="5">
    <location>
        <begin position="6"/>
        <end position="86"/>
    </location>
</feature>
<dbReference type="InterPro" id="IPR001537">
    <property type="entry name" value="SpoU_MeTrfase"/>
</dbReference>
<dbReference type="InterPro" id="IPR029028">
    <property type="entry name" value="Alpha/beta_knot_MTases"/>
</dbReference>
<feature type="domain" description="tRNA/rRNA methyltransferase SpoU type" evidence="4">
    <location>
        <begin position="104"/>
        <end position="239"/>
    </location>
</feature>
<dbReference type="AlphaFoldDB" id="A0A937AIB9"/>
<evidence type="ECO:0000256" key="1">
    <source>
        <dbReference type="ARBA" id="ARBA00007228"/>
    </source>
</evidence>
<keyword evidence="3" id="KW-0808">Transferase</keyword>
<dbReference type="GO" id="GO:0003723">
    <property type="term" value="F:RNA binding"/>
    <property type="evidence" value="ECO:0007669"/>
    <property type="project" value="InterPro"/>
</dbReference>
<dbReference type="Proteomes" id="UP000642920">
    <property type="component" value="Unassembled WGS sequence"/>
</dbReference>
<gene>
    <name evidence="6" type="ORF">JKP34_15655</name>
</gene>
<dbReference type="GO" id="GO:0008173">
    <property type="term" value="F:RNA methyltransferase activity"/>
    <property type="evidence" value="ECO:0007669"/>
    <property type="project" value="InterPro"/>
</dbReference>
<dbReference type="Gene3D" id="3.30.1330.30">
    <property type="match status" value="1"/>
</dbReference>
<proteinExistence type="inferred from homology"/>
<dbReference type="GO" id="GO:0032259">
    <property type="term" value="P:methylation"/>
    <property type="evidence" value="ECO:0007669"/>
    <property type="project" value="UniProtKB-KW"/>
</dbReference>
<dbReference type="InterPro" id="IPR029064">
    <property type="entry name" value="Ribosomal_eL30-like_sf"/>
</dbReference>
<name>A0A937AIB9_9BACT</name>
<sequence length="246" mass="27266">MLTKNNAKFIKSLQLKKFRQKEALFIVEGEKNTLELLNSAYKVKTILGSEQFLSDNHLIISKAGAETIEVTDKQLASLGSFKSNDKALAVVHIPTEPTYERRGIQLVLDDIRDPGNLGTIIRIADWYGIKSIICSETTAELFNPKTISASMGSIFRINVFRRNLEGFFKEQSGIAVYGALLNGDNIHKTKFDKEAYIVIGNESNGIRETLLSFIEHPITIPKLGGAESLNAAMATAIICDNIFREA</sequence>
<dbReference type="Pfam" id="PF00588">
    <property type="entry name" value="SpoU_methylase"/>
    <property type="match status" value="1"/>
</dbReference>
<dbReference type="SUPFAM" id="SSF75217">
    <property type="entry name" value="alpha/beta knot"/>
    <property type="match status" value="1"/>
</dbReference>
<dbReference type="Gene3D" id="3.40.1280.10">
    <property type="match status" value="1"/>
</dbReference>
<protein>
    <submittedName>
        <fullName evidence="6">RNA methyltransferase</fullName>
    </submittedName>
</protein>
<accession>A0A937AIB9</accession>
<reference evidence="6" key="1">
    <citation type="submission" date="2021-01" db="EMBL/GenBank/DDBJ databases">
        <title>Marivirga sp. nov., isolated from intertidal surface sediments.</title>
        <authorList>
            <person name="Zhang M."/>
        </authorList>
    </citation>
    <scope>NUCLEOTIDE SEQUENCE</scope>
    <source>
        <strain evidence="6">SM1354</strain>
    </source>
</reference>
<dbReference type="SUPFAM" id="SSF55315">
    <property type="entry name" value="L30e-like"/>
    <property type="match status" value="1"/>
</dbReference>
<dbReference type="InterPro" id="IPR051259">
    <property type="entry name" value="rRNA_Methyltransferase"/>
</dbReference>